<feature type="compositionally biased region" description="Basic and acidic residues" evidence="1">
    <location>
        <begin position="174"/>
        <end position="188"/>
    </location>
</feature>
<keyword evidence="4" id="KW-1185">Reference proteome</keyword>
<keyword evidence="2" id="KW-0812">Transmembrane</keyword>
<feature type="region of interest" description="Disordered" evidence="1">
    <location>
        <begin position="154"/>
        <end position="199"/>
    </location>
</feature>
<proteinExistence type="predicted"/>
<name>A0ABT2RFI2_9ENTR</name>
<evidence type="ECO:0000313" key="3">
    <source>
        <dbReference type="EMBL" id="MCU6679624.1"/>
    </source>
</evidence>
<organism evidence="3 4">
    <name type="scientific">Leclercia tamurae</name>
    <dbReference type="NCBI Taxonomy" id="2926467"/>
    <lineage>
        <taxon>Bacteria</taxon>
        <taxon>Pseudomonadati</taxon>
        <taxon>Pseudomonadota</taxon>
        <taxon>Gammaproteobacteria</taxon>
        <taxon>Enterobacterales</taxon>
        <taxon>Enterobacteriaceae</taxon>
        <taxon>Leclercia</taxon>
    </lineage>
</organism>
<keyword evidence="2" id="KW-1133">Transmembrane helix</keyword>
<keyword evidence="2" id="KW-0472">Membrane</keyword>
<evidence type="ECO:0000256" key="2">
    <source>
        <dbReference type="SAM" id="Phobius"/>
    </source>
</evidence>
<dbReference type="Proteomes" id="UP001062027">
    <property type="component" value="Unassembled WGS sequence"/>
</dbReference>
<reference evidence="3" key="1">
    <citation type="submission" date="2022-05" db="EMBL/GenBank/DDBJ databases">
        <title>Description of a novel species of Leclercia; Leclercia tamurae and the Proposal for a Novel Genus Silvania gen. nov. Containing Two Novel Species Silvania hatchlandensis sp. nov. and Silvania confinis sp. nov. Isolated from the Rhizosphere of Oak.</title>
        <authorList>
            <person name="Maddock D.W."/>
            <person name="Brady C.L."/>
            <person name="Denman S."/>
            <person name="Arnold D."/>
        </authorList>
    </citation>
    <scope>NUCLEOTIDE SEQUENCE</scope>
    <source>
        <strain evidence="3">H6S3</strain>
    </source>
</reference>
<feature type="transmembrane region" description="Helical" evidence="2">
    <location>
        <begin position="30"/>
        <end position="53"/>
    </location>
</feature>
<evidence type="ECO:0000256" key="1">
    <source>
        <dbReference type="SAM" id="MobiDB-lite"/>
    </source>
</evidence>
<accession>A0ABT2RFI2</accession>
<sequence length="199" mass="21904">MSTICLAAQRSYVTGEAVWFSYRLPSIKRILGGLLATLFCLCAMAIAGLYAHLYQDLRHPAPAPKPAAVAAPETQVSDMHYVYVSKPFPQPKPKPVPIAPLPAPEESPIADNEADWQQAPDGIPLDQALPDTQEEVHTLSLQERFMQAVKEQQLDYSQGKIPPQPDDETLDTGQELKKSPPVESKEIGRVNFSNVPADY</sequence>
<dbReference type="EMBL" id="JAMHKS010000077">
    <property type="protein sequence ID" value="MCU6679624.1"/>
    <property type="molecule type" value="Genomic_DNA"/>
</dbReference>
<evidence type="ECO:0000313" key="4">
    <source>
        <dbReference type="Proteomes" id="UP001062027"/>
    </source>
</evidence>
<protein>
    <submittedName>
        <fullName evidence="3">Uncharacterized protein</fullName>
    </submittedName>
</protein>
<dbReference type="RefSeq" id="WP_262663879.1">
    <property type="nucleotide sequence ID" value="NZ_JAMHKS010000077.1"/>
</dbReference>
<comment type="caution">
    <text evidence="3">The sequence shown here is derived from an EMBL/GenBank/DDBJ whole genome shotgun (WGS) entry which is preliminary data.</text>
</comment>
<gene>
    <name evidence="3" type="ORF">M8318_18375</name>
</gene>